<evidence type="ECO:0000313" key="11">
    <source>
        <dbReference type="Proteomes" id="UP000662200"/>
    </source>
</evidence>
<evidence type="ECO:0000256" key="4">
    <source>
        <dbReference type="ARBA" id="ARBA00022475"/>
    </source>
</evidence>
<accession>A0A8J3FH73</accession>
<dbReference type="GO" id="GO:0042910">
    <property type="term" value="F:xenobiotic transmembrane transporter activity"/>
    <property type="evidence" value="ECO:0007669"/>
    <property type="project" value="InterPro"/>
</dbReference>
<evidence type="ECO:0000256" key="9">
    <source>
        <dbReference type="SAM" id="Phobius"/>
    </source>
</evidence>
<reference evidence="10" key="1">
    <citation type="journal article" date="2014" name="Int. J. Syst. Evol. Microbiol.">
        <title>Complete genome sequence of Corynebacterium casei LMG S-19264T (=DSM 44701T), isolated from a smear-ripened cheese.</title>
        <authorList>
            <consortium name="US DOE Joint Genome Institute (JGI-PGF)"/>
            <person name="Walter F."/>
            <person name="Albersmeier A."/>
            <person name="Kalinowski J."/>
            <person name="Ruckert C."/>
        </authorList>
    </citation>
    <scope>NUCLEOTIDE SEQUENCE</scope>
    <source>
        <strain evidence="10">JCM 3091</strain>
    </source>
</reference>
<keyword evidence="11" id="KW-1185">Reference proteome</keyword>
<dbReference type="PANTHER" id="PTHR42893">
    <property type="entry name" value="PROTEIN DETOXIFICATION 44, CHLOROPLASTIC-RELATED"/>
    <property type="match status" value="1"/>
</dbReference>
<feature type="transmembrane region" description="Helical" evidence="9">
    <location>
        <begin position="98"/>
        <end position="118"/>
    </location>
</feature>
<feature type="transmembrane region" description="Helical" evidence="9">
    <location>
        <begin position="273"/>
        <end position="294"/>
    </location>
</feature>
<feature type="region of interest" description="Disordered" evidence="8">
    <location>
        <begin position="434"/>
        <end position="457"/>
    </location>
</feature>
<feature type="transmembrane region" description="Helical" evidence="9">
    <location>
        <begin position="410"/>
        <end position="428"/>
    </location>
</feature>
<dbReference type="Pfam" id="PF01554">
    <property type="entry name" value="MatE"/>
    <property type="match status" value="2"/>
</dbReference>
<feature type="transmembrane region" description="Helical" evidence="9">
    <location>
        <begin position="171"/>
        <end position="192"/>
    </location>
</feature>
<keyword evidence="7 9" id="KW-0472">Membrane</keyword>
<dbReference type="GO" id="GO:0015297">
    <property type="term" value="F:antiporter activity"/>
    <property type="evidence" value="ECO:0007669"/>
    <property type="project" value="InterPro"/>
</dbReference>
<dbReference type="NCBIfam" id="TIGR00797">
    <property type="entry name" value="matE"/>
    <property type="match status" value="1"/>
</dbReference>
<dbReference type="InterPro" id="IPR044644">
    <property type="entry name" value="DinF-like"/>
</dbReference>
<comment type="caution">
    <text evidence="10">The sequence shown here is derived from an EMBL/GenBank/DDBJ whole genome shotgun (WGS) entry which is preliminary data.</text>
</comment>
<dbReference type="RefSeq" id="WP_229789508.1">
    <property type="nucleotide sequence ID" value="NZ_BMQC01000006.1"/>
</dbReference>
<evidence type="ECO:0000256" key="7">
    <source>
        <dbReference type="ARBA" id="ARBA00023136"/>
    </source>
</evidence>
<organism evidence="10 11">
    <name type="scientific">Pilimelia terevasa</name>
    <dbReference type="NCBI Taxonomy" id="53372"/>
    <lineage>
        <taxon>Bacteria</taxon>
        <taxon>Bacillati</taxon>
        <taxon>Actinomycetota</taxon>
        <taxon>Actinomycetes</taxon>
        <taxon>Micromonosporales</taxon>
        <taxon>Micromonosporaceae</taxon>
        <taxon>Pilimelia</taxon>
    </lineage>
</organism>
<evidence type="ECO:0000256" key="3">
    <source>
        <dbReference type="ARBA" id="ARBA00022448"/>
    </source>
</evidence>
<dbReference type="Proteomes" id="UP000662200">
    <property type="component" value="Unassembled WGS sequence"/>
</dbReference>
<dbReference type="EMBL" id="BMQC01000006">
    <property type="protein sequence ID" value="GGK27760.1"/>
    <property type="molecule type" value="Genomic_DNA"/>
</dbReference>
<reference evidence="10" key="2">
    <citation type="submission" date="2020-09" db="EMBL/GenBank/DDBJ databases">
        <authorList>
            <person name="Sun Q."/>
            <person name="Ohkuma M."/>
        </authorList>
    </citation>
    <scope>NUCLEOTIDE SEQUENCE</scope>
    <source>
        <strain evidence="10">JCM 3091</strain>
    </source>
</reference>
<comment type="similarity">
    <text evidence="2">Belongs to the multi antimicrobial extrusion (MATE) (TC 2.A.66.1) family.</text>
</comment>
<sequence length="457" mass="46169">MSAAAGPPATPSPGLGRLVRLALPTLVILAAEPLYVLVDSAVVGHLGRDALAALALGGSVLTVAAWFGTILAYGTTSRSARRFGAGDRAGAVAEGVQATWLALGLGVALAVGAIWAAGPLAAALGGGDPAVVEGAADWLRIAAWGAPGILLTMAGNGWLRGVQDTRRPLRYALGANALSAAACPLLVYPAGLGLVGSAWANVGAQSLGGLLFLRALLAERVPLRPRPGLLAGQLRLGRDLLVRGAAMQGSFLCATAVVARFGSAPLAAHQIAIQLWMFCAFVLDAVAIAAQALVGEAVGAGRPGDARGLARRSALLGLGTGTAAAVVLAAVATVLPRVFTPDPAVWAAAREAWPWFVGMQPLAGVVFALDGVLIGAGDAGYLRTVTVVSGVGVFVPASLAAAYADLGLGGVWAGLTLFVVARLALLLLRVRRPDWPPPPEPPDRPARRRGGSGRLSR</sequence>
<feature type="transmembrane region" description="Helical" evidence="9">
    <location>
        <begin position="240"/>
        <end position="261"/>
    </location>
</feature>
<evidence type="ECO:0000256" key="8">
    <source>
        <dbReference type="SAM" id="MobiDB-lite"/>
    </source>
</evidence>
<evidence type="ECO:0000256" key="1">
    <source>
        <dbReference type="ARBA" id="ARBA00004651"/>
    </source>
</evidence>
<gene>
    <name evidence="10" type="ORF">GCM10010124_20430</name>
</gene>
<feature type="transmembrane region" description="Helical" evidence="9">
    <location>
        <begin position="355"/>
        <end position="374"/>
    </location>
</feature>
<keyword evidence="3" id="KW-0813">Transport</keyword>
<dbReference type="GO" id="GO:0005886">
    <property type="term" value="C:plasma membrane"/>
    <property type="evidence" value="ECO:0007669"/>
    <property type="project" value="UniProtKB-SubCell"/>
</dbReference>
<feature type="compositionally biased region" description="Basic residues" evidence="8">
    <location>
        <begin position="446"/>
        <end position="457"/>
    </location>
</feature>
<feature type="transmembrane region" description="Helical" evidence="9">
    <location>
        <begin position="381"/>
        <end position="404"/>
    </location>
</feature>
<evidence type="ECO:0000256" key="2">
    <source>
        <dbReference type="ARBA" id="ARBA00010199"/>
    </source>
</evidence>
<dbReference type="AlphaFoldDB" id="A0A8J3FH73"/>
<dbReference type="InterPro" id="IPR002528">
    <property type="entry name" value="MATE_fam"/>
</dbReference>
<feature type="transmembrane region" description="Helical" evidence="9">
    <location>
        <begin position="315"/>
        <end position="335"/>
    </location>
</feature>
<keyword evidence="4" id="KW-1003">Cell membrane</keyword>
<protein>
    <submittedName>
        <fullName evidence="10">MATE family efflux transporter</fullName>
    </submittedName>
</protein>
<dbReference type="InterPro" id="IPR048279">
    <property type="entry name" value="MdtK-like"/>
</dbReference>
<evidence type="ECO:0000313" key="10">
    <source>
        <dbReference type="EMBL" id="GGK27760.1"/>
    </source>
</evidence>
<keyword evidence="6 9" id="KW-1133">Transmembrane helix</keyword>
<name>A0A8J3FH73_9ACTN</name>
<keyword evidence="5 9" id="KW-0812">Transmembrane</keyword>
<dbReference type="CDD" id="cd13136">
    <property type="entry name" value="MATE_DinF_like"/>
    <property type="match status" value="1"/>
</dbReference>
<feature type="transmembrane region" description="Helical" evidence="9">
    <location>
        <begin position="50"/>
        <end position="73"/>
    </location>
</feature>
<feature type="transmembrane region" description="Helical" evidence="9">
    <location>
        <begin position="198"/>
        <end position="219"/>
    </location>
</feature>
<dbReference type="PIRSF" id="PIRSF006603">
    <property type="entry name" value="DinF"/>
    <property type="match status" value="1"/>
</dbReference>
<comment type="subcellular location">
    <subcellularLocation>
        <location evidence="1">Cell membrane</location>
        <topology evidence="1">Multi-pass membrane protein</topology>
    </subcellularLocation>
</comment>
<evidence type="ECO:0000256" key="5">
    <source>
        <dbReference type="ARBA" id="ARBA00022692"/>
    </source>
</evidence>
<feature type="transmembrane region" description="Helical" evidence="9">
    <location>
        <begin position="21"/>
        <end position="38"/>
    </location>
</feature>
<feature type="transmembrane region" description="Helical" evidence="9">
    <location>
        <begin position="138"/>
        <end position="159"/>
    </location>
</feature>
<proteinExistence type="inferred from homology"/>
<evidence type="ECO:0000256" key="6">
    <source>
        <dbReference type="ARBA" id="ARBA00022989"/>
    </source>
</evidence>
<dbReference type="PANTHER" id="PTHR42893:SF46">
    <property type="entry name" value="PROTEIN DETOXIFICATION 44, CHLOROPLASTIC"/>
    <property type="match status" value="1"/>
</dbReference>